<dbReference type="EnsemblPlants" id="TuG1812G0400002500.01.T02">
    <property type="protein sequence ID" value="TuG1812G0400002500.01.T02.cds256656"/>
    <property type="gene ID" value="TuG1812G0400002500.01"/>
</dbReference>
<sequence length="52" mass="5969">MQSYLPFYGCSSTTSQLVVAAYSCNVSWILRCLMMARNLFLHQPKHTMNIIV</sequence>
<proteinExistence type="predicted"/>
<protein>
    <submittedName>
        <fullName evidence="1">Uncharacterized protein</fullName>
    </submittedName>
</protein>
<reference evidence="1" key="3">
    <citation type="submission" date="2022-06" db="UniProtKB">
        <authorList>
            <consortium name="EnsemblPlants"/>
        </authorList>
    </citation>
    <scope>IDENTIFICATION</scope>
</reference>
<accession>A0A8R7Q659</accession>
<name>A0A8R7Q659_TRIUA</name>
<dbReference type="AlphaFoldDB" id="A0A8R7Q659"/>
<keyword evidence="2" id="KW-1185">Reference proteome</keyword>
<reference evidence="1" key="2">
    <citation type="submission" date="2018-03" db="EMBL/GenBank/DDBJ databases">
        <title>The Triticum urartu genome reveals the dynamic nature of wheat genome evolution.</title>
        <authorList>
            <person name="Ling H."/>
            <person name="Ma B."/>
            <person name="Shi X."/>
            <person name="Liu H."/>
            <person name="Dong L."/>
            <person name="Sun H."/>
            <person name="Cao Y."/>
            <person name="Gao Q."/>
            <person name="Zheng S."/>
            <person name="Li Y."/>
            <person name="Yu Y."/>
            <person name="Du H."/>
            <person name="Qi M."/>
            <person name="Li Y."/>
            <person name="Yu H."/>
            <person name="Cui Y."/>
            <person name="Wang N."/>
            <person name="Chen C."/>
            <person name="Wu H."/>
            <person name="Zhao Y."/>
            <person name="Zhang J."/>
            <person name="Li Y."/>
            <person name="Zhou W."/>
            <person name="Zhang B."/>
            <person name="Hu W."/>
            <person name="Eijk M."/>
            <person name="Tang J."/>
            <person name="Witsenboer H."/>
            <person name="Zhao S."/>
            <person name="Li Z."/>
            <person name="Zhang A."/>
            <person name="Wang D."/>
            <person name="Liang C."/>
        </authorList>
    </citation>
    <scope>NUCLEOTIDE SEQUENCE [LARGE SCALE GENOMIC DNA]</scope>
    <source>
        <strain evidence="1">cv. G1812</strain>
    </source>
</reference>
<dbReference type="Gramene" id="TuG1812G0400002500.01.T02">
    <property type="protein sequence ID" value="TuG1812G0400002500.01.T02.cds256656"/>
    <property type="gene ID" value="TuG1812G0400002500.01"/>
</dbReference>
<evidence type="ECO:0000313" key="1">
    <source>
        <dbReference type="EnsemblPlants" id="TuG1812G0400002500.01.T02.cds256656"/>
    </source>
</evidence>
<reference evidence="2" key="1">
    <citation type="journal article" date="2013" name="Nature">
        <title>Draft genome of the wheat A-genome progenitor Triticum urartu.</title>
        <authorList>
            <person name="Ling H.Q."/>
            <person name="Zhao S."/>
            <person name="Liu D."/>
            <person name="Wang J."/>
            <person name="Sun H."/>
            <person name="Zhang C."/>
            <person name="Fan H."/>
            <person name="Li D."/>
            <person name="Dong L."/>
            <person name="Tao Y."/>
            <person name="Gao C."/>
            <person name="Wu H."/>
            <person name="Li Y."/>
            <person name="Cui Y."/>
            <person name="Guo X."/>
            <person name="Zheng S."/>
            <person name="Wang B."/>
            <person name="Yu K."/>
            <person name="Liang Q."/>
            <person name="Yang W."/>
            <person name="Lou X."/>
            <person name="Chen J."/>
            <person name="Feng M."/>
            <person name="Jian J."/>
            <person name="Zhang X."/>
            <person name="Luo G."/>
            <person name="Jiang Y."/>
            <person name="Liu J."/>
            <person name="Wang Z."/>
            <person name="Sha Y."/>
            <person name="Zhang B."/>
            <person name="Wu H."/>
            <person name="Tang D."/>
            <person name="Shen Q."/>
            <person name="Xue P."/>
            <person name="Zou S."/>
            <person name="Wang X."/>
            <person name="Liu X."/>
            <person name="Wang F."/>
            <person name="Yang Y."/>
            <person name="An X."/>
            <person name="Dong Z."/>
            <person name="Zhang K."/>
            <person name="Zhang X."/>
            <person name="Luo M.C."/>
            <person name="Dvorak J."/>
            <person name="Tong Y."/>
            <person name="Wang J."/>
            <person name="Yang H."/>
            <person name="Li Z."/>
            <person name="Wang D."/>
            <person name="Zhang A."/>
            <person name="Wang J."/>
        </authorList>
    </citation>
    <scope>NUCLEOTIDE SEQUENCE</scope>
    <source>
        <strain evidence="2">cv. G1812</strain>
    </source>
</reference>
<organism evidence="1 2">
    <name type="scientific">Triticum urartu</name>
    <name type="common">Red wild einkorn</name>
    <name type="synonym">Crithodium urartu</name>
    <dbReference type="NCBI Taxonomy" id="4572"/>
    <lineage>
        <taxon>Eukaryota</taxon>
        <taxon>Viridiplantae</taxon>
        <taxon>Streptophyta</taxon>
        <taxon>Embryophyta</taxon>
        <taxon>Tracheophyta</taxon>
        <taxon>Spermatophyta</taxon>
        <taxon>Magnoliopsida</taxon>
        <taxon>Liliopsida</taxon>
        <taxon>Poales</taxon>
        <taxon>Poaceae</taxon>
        <taxon>BOP clade</taxon>
        <taxon>Pooideae</taxon>
        <taxon>Triticodae</taxon>
        <taxon>Triticeae</taxon>
        <taxon>Triticinae</taxon>
        <taxon>Triticum</taxon>
    </lineage>
</organism>
<evidence type="ECO:0000313" key="2">
    <source>
        <dbReference type="Proteomes" id="UP000015106"/>
    </source>
</evidence>
<dbReference type="Proteomes" id="UP000015106">
    <property type="component" value="Chromosome 4"/>
</dbReference>